<organism evidence="1 2">
    <name type="scientific">Meloidogyne enterolobii</name>
    <name type="common">Root-knot nematode worm</name>
    <name type="synonym">Meloidogyne mayaguensis</name>
    <dbReference type="NCBI Taxonomy" id="390850"/>
    <lineage>
        <taxon>Eukaryota</taxon>
        <taxon>Metazoa</taxon>
        <taxon>Ecdysozoa</taxon>
        <taxon>Nematoda</taxon>
        <taxon>Chromadorea</taxon>
        <taxon>Rhabditida</taxon>
        <taxon>Tylenchina</taxon>
        <taxon>Tylenchomorpha</taxon>
        <taxon>Tylenchoidea</taxon>
        <taxon>Meloidogynidae</taxon>
        <taxon>Meloidogyninae</taxon>
        <taxon>Meloidogyne</taxon>
    </lineage>
</organism>
<reference evidence="1" key="1">
    <citation type="submission" date="2023-11" db="EMBL/GenBank/DDBJ databases">
        <authorList>
            <person name="Poullet M."/>
        </authorList>
    </citation>
    <scope>NUCLEOTIDE SEQUENCE</scope>
    <source>
        <strain evidence="1">E1834</strain>
    </source>
</reference>
<comment type="caution">
    <text evidence="1">The sequence shown here is derived from an EMBL/GenBank/DDBJ whole genome shotgun (WGS) entry which is preliminary data.</text>
</comment>
<gene>
    <name evidence="1" type="ORF">MENTE1834_LOCUS985</name>
</gene>
<keyword evidence="2" id="KW-1185">Reference proteome</keyword>
<accession>A0ACB0XM09</accession>
<protein>
    <submittedName>
        <fullName evidence="1">Uncharacterized protein</fullName>
    </submittedName>
</protein>
<sequence length="158" mass="17736">MMVYIKFLEKKCRDAKHDGKDWDFDATDIVNIIDPKDVDRIYNYLSTAVKDWNKTSKRRVAKIEMIVNKLAPLIKKLIQDLPNIIGLDNLANIAKKMLDIIESLKDEFGETGETVLVDTVEIVHTAKTKGLLAGAKKLIEKASKIPGNIVETVETVIG</sequence>
<evidence type="ECO:0000313" key="1">
    <source>
        <dbReference type="EMBL" id="CAK5008182.1"/>
    </source>
</evidence>
<dbReference type="EMBL" id="CAVMJV010000001">
    <property type="protein sequence ID" value="CAK5008182.1"/>
    <property type="molecule type" value="Genomic_DNA"/>
</dbReference>
<dbReference type="Proteomes" id="UP001497535">
    <property type="component" value="Unassembled WGS sequence"/>
</dbReference>
<evidence type="ECO:0000313" key="2">
    <source>
        <dbReference type="Proteomes" id="UP001497535"/>
    </source>
</evidence>
<name>A0ACB0XM09_MELEN</name>
<proteinExistence type="predicted"/>